<protein>
    <recommendedName>
        <fullName evidence="3">AB hydrolase-1 domain-containing protein</fullName>
    </recommendedName>
</protein>
<gene>
    <name evidence="1" type="ORF">EGW08_018027</name>
</gene>
<dbReference type="Pfam" id="PF06342">
    <property type="entry name" value="DUF1057"/>
    <property type="match status" value="1"/>
</dbReference>
<organism evidence="1 2">
    <name type="scientific">Elysia chlorotica</name>
    <name type="common">Eastern emerald elysia</name>
    <name type="synonym">Sea slug</name>
    <dbReference type="NCBI Taxonomy" id="188477"/>
    <lineage>
        <taxon>Eukaryota</taxon>
        <taxon>Metazoa</taxon>
        <taxon>Spiralia</taxon>
        <taxon>Lophotrochozoa</taxon>
        <taxon>Mollusca</taxon>
        <taxon>Gastropoda</taxon>
        <taxon>Heterobranchia</taxon>
        <taxon>Euthyneura</taxon>
        <taxon>Panpulmonata</taxon>
        <taxon>Sacoglossa</taxon>
        <taxon>Placobranchoidea</taxon>
        <taxon>Plakobranchidae</taxon>
        <taxon>Elysia</taxon>
    </lineage>
</organism>
<dbReference type="EMBL" id="RQTK01000854">
    <property type="protein sequence ID" value="RUS74221.1"/>
    <property type="molecule type" value="Genomic_DNA"/>
</dbReference>
<evidence type="ECO:0008006" key="3">
    <source>
        <dbReference type="Google" id="ProtNLM"/>
    </source>
</evidence>
<dbReference type="PANTHER" id="PTHR47533:SF4">
    <property type="entry name" value="AB HYDROLASE-1 DOMAIN-CONTAINING PROTEIN"/>
    <property type="match status" value="1"/>
</dbReference>
<sequence>MLHTQSTLSRLCKTNIAKSLVQKIYSYQALSALSSQSLHHLSSKHTCRLGKTKNGLPLWKKRKINMRKFSSSRILSNIWDLKNTNVTYFQEGSSPSLHDGLSLLDRYIFVKTLVNFYEDVPDGIILDTAYADSRPGEEFDPAVPVIVGVHDTPGSHSDLTSILSTFAKVGCRTIAPTFPGHGNTQGLMRGFDDVFSHSTLERALFLQDFLDTLGIEKVDLMVGVGAGCYPTLRLCAGVESGYMYKSMALISPWPLTRPRYETHSDLLQSILYLWDRPLFRGPAKLLLPAYKIGNVNTVREKVTSAYVLGNLDLAEASSLAFTAVTMNLPRLLVFGNLDPEVEPGLYLDYAHQLEIPPENIQTFSGKLATPVLPGALSFTEAGYNLHLEHPGIISAYLMHLIQLFRPHIRF</sequence>
<accession>A0A3S1B3M7</accession>
<keyword evidence="2" id="KW-1185">Reference proteome</keyword>
<dbReference type="AlphaFoldDB" id="A0A3S1B3M7"/>
<dbReference type="PANTHER" id="PTHR47533">
    <property type="entry name" value="PROTEIN CBG21859"/>
    <property type="match status" value="1"/>
</dbReference>
<dbReference type="OrthoDB" id="6431331at2759"/>
<name>A0A3S1B3M7_ELYCH</name>
<dbReference type="InterPro" id="IPR029058">
    <property type="entry name" value="AB_hydrolase_fold"/>
</dbReference>
<evidence type="ECO:0000313" key="1">
    <source>
        <dbReference type="EMBL" id="RUS74221.1"/>
    </source>
</evidence>
<dbReference type="SUPFAM" id="SSF53474">
    <property type="entry name" value="alpha/beta-Hydrolases"/>
    <property type="match status" value="1"/>
</dbReference>
<proteinExistence type="predicted"/>
<reference evidence="1 2" key="1">
    <citation type="submission" date="2019-01" db="EMBL/GenBank/DDBJ databases">
        <title>A draft genome assembly of the solar-powered sea slug Elysia chlorotica.</title>
        <authorList>
            <person name="Cai H."/>
            <person name="Li Q."/>
            <person name="Fang X."/>
            <person name="Li J."/>
            <person name="Curtis N.E."/>
            <person name="Altenburger A."/>
            <person name="Shibata T."/>
            <person name="Feng M."/>
            <person name="Maeda T."/>
            <person name="Schwartz J.A."/>
            <person name="Shigenobu S."/>
            <person name="Lundholm N."/>
            <person name="Nishiyama T."/>
            <person name="Yang H."/>
            <person name="Hasebe M."/>
            <person name="Li S."/>
            <person name="Pierce S.K."/>
            <person name="Wang J."/>
        </authorList>
    </citation>
    <scope>NUCLEOTIDE SEQUENCE [LARGE SCALE GENOMIC DNA]</scope>
    <source>
        <strain evidence="1">EC2010</strain>
        <tissue evidence="1">Whole organism of an adult</tissue>
    </source>
</reference>
<dbReference type="Proteomes" id="UP000271974">
    <property type="component" value="Unassembled WGS sequence"/>
</dbReference>
<dbReference type="InterPro" id="IPR010463">
    <property type="entry name" value="DUF1057"/>
</dbReference>
<comment type="caution">
    <text evidence="1">The sequence shown here is derived from an EMBL/GenBank/DDBJ whole genome shotgun (WGS) entry which is preliminary data.</text>
</comment>
<dbReference type="Gene3D" id="3.40.50.1820">
    <property type="entry name" value="alpha/beta hydrolase"/>
    <property type="match status" value="1"/>
</dbReference>
<evidence type="ECO:0000313" key="2">
    <source>
        <dbReference type="Proteomes" id="UP000271974"/>
    </source>
</evidence>